<dbReference type="PANTHER" id="PTHR23077:SF9">
    <property type="entry name" value="PEROXISOMAL ATPASE PEX6"/>
    <property type="match status" value="1"/>
</dbReference>
<dbReference type="InterPro" id="IPR027417">
    <property type="entry name" value="P-loop_NTPase"/>
</dbReference>
<evidence type="ECO:0000256" key="6">
    <source>
        <dbReference type="ARBA" id="ARBA00022840"/>
    </source>
</evidence>
<dbReference type="InterPro" id="IPR050168">
    <property type="entry name" value="AAA_ATPase_domain"/>
</dbReference>
<sequence length="608" mass="65758">MLWQKVFFKVKKTVGEAPDGPASAFLADTTHTSLYMAGTVLSRVPPLPSGRSPPWDSLSPPGLEDLVNELCAVLKPHLQPGNVARRSQLCASAGSPRQREDHSSHGRMQPPRAPFAEEVPCSSLCADSSRAAETKLQAAFSRARRCRPAVLLLTAIDLLGRDRDGLGEDARVVASLRHLLLDEDPLSRCPPLMVVATTSRVQDLPTDVQTAFPHELEVPVLSEGQRLRVLQALTAHLPLGQEVNLSQLARRCAGFVVGDLYALLTHTCRAACNRIRASGLAGALSEEDEGELCAAGCPLLAEDFGQALDQLQTAHSQAVGAPKIPSVSWHDVGGLQDVKKEILETIQLPLEHPELLSLGLRRSGLLLHGPPGTGKTLLAKAVATECSLTFLSVKGPELINMYVGQSEENVREVFARARAAAPCIIFFDELDSLAPSRGRSGDSGGVMDRVVSQLLAELDGLHSTQDVFVIGATNRPDLLDPALLRPGRFDKLVFVGASEDRASQLRILSAITRKCAMFKLEASVSLMSVLDCCPPQLTGADLYSLCSDAMMTALKRRVRDLEEGLELRNSALLLTMEDLLQAAARLQPSVSEQELLRYKRIQRKFAAC</sequence>
<evidence type="ECO:0000256" key="1">
    <source>
        <dbReference type="ARBA" id="ARBA00004370"/>
    </source>
</evidence>
<dbReference type="CDD" id="cd19527">
    <property type="entry name" value="RecA-like_PEX6_r2"/>
    <property type="match status" value="1"/>
</dbReference>
<evidence type="ECO:0000256" key="2">
    <source>
        <dbReference type="ARBA" id="ARBA00006914"/>
    </source>
</evidence>
<keyword evidence="15" id="KW-1185">Reference proteome</keyword>
<comment type="catalytic activity">
    <reaction evidence="10">
        <text>ATP + H2O = ADP + phosphate + H(+)</text>
        <dbReference type="Rhea" id="RHEA:13065"/>
        <dbReference type="ChEBI" id="CHEBI:15377"/>
        <dbReference type="ChEBI" id="CHEBI:15378"/>
        <dbReference type="ChEBI" id="CHEBI:30616"/>
        <dbReference type="ChEBI" id="CHEBI:43474"/>
        <dbReference type="ChEBI" id="CHEBI:456216"/>
    </reaction>
    <physiologicalReaction direction="left-to-right" evidence="10">
        <dbReference type="Rhea" id="RHEA:13066"/>
    </physiologicalReaction>
</comment>
<dbReference type="Gene3D" id="1.10.8.60">
    <property type="match status" value="2"/>
</dbReference>
<accession>A0ABQ0FPE3</accession>
<dbReference type="Gene3D" id="3.40.50.300">
    <property type="entry name" value="P-loop containing nucleotide triphosphate hydrolases"/>
    <property type="match status" value="2"/>
</dbReference>
<feature type="region of interest" description="Disordered" evidence="12">
    <location>
        <begin position="88"/>
        <end position="115"/>
    </location>
</feature>
<comment type="subcellular location">
    <subcellularLocation>
        <location evidence="1">Membrane</location>
    </subcellularLocation>
</comment>
<dbReference type="SUPFAM" id="SSF52540">
    <property type="entry name" value="P-loop containing nucleoside triphosphate hydrolases"/>
    <property type="match status" value="2"/>
</dbReference>
<dbReference type="PROSITE" id="PS00674">
    <property type="entry name" value="AAA"/>
    <property type="match status" value="1"/>
</dbReference>
<protein>
    <recommendedName>
        <fullName evidence="8">Peroxisomal ATPase PEX6</fullName>
    </recommendedName>
    <alternativeName>
        <fullName evidence="9">Peroxin-6</fullName>
    </alternativeName>
</protein>
<evidence type="ECO:0000313" key="14">
    <source>
        <dbReference type="EMBL" id="GAB1301132.1"/>
    </source>
</evidence>
<dbReference type="SMART" id="SM00382">
    <property type="entry name" value="AAA"/>
    <property type="match status" value="1"/>
</dbReference>
<evidence type="ECO:0000259" key="13">
    <source>
        <dbReference type="SMART" id="SM00382"/>
    </source>
</evidence>
<proteinExistence type="inferred from homology"/>
<dbReference type="Proteomes" id="UP001623349">
    <property type="component" value="Unassembled WGS sequence"/>
</dbReference>
<dbReference type="InterPro" id="IPR003960">
    <property type="entry name" value="ATPase_AAA_CS"/>
</dbReference>
<keyword evidence="7" id="KW-0472">Membrane</keyword>
<evidence type="ECO:0000256" key="8">
    <source>
        <dbReference type="ARBA" id="ARBA00034811"/>
    </source>
</evidence>
<dbReference type="CDD" id="cd19481">
    <property type="entry name" value="RecA-like_protease"/>
    <property type="match status" value="1"/>
</dbReference>
<dbReference type="EMBL" id="BAAFST010000017">
    <property type="protein sequence ID" value="GAB1301132.1"/>
    <property type="molecule type" value="Genomic_DNA"/>
</dbReference>
<dbReference type="InterPro" id="IPR047533">
    <property type="entry name" value="RecA-like_PEX6_r2"/>
</dbReference>
<evidence type="ECO:0000313" key="15">
    <source>
        <dbReference type="Proteomes" id="UP001623349"/>
    </source>
</evidence>
<name>A0ABQ0FPE3_APOSI</name>
<dbReference type="InterPro" id="IPR003959">
    <property type="entry name" value="ATPase_AAA_core"/>
</dbReference>
<evidence type="ECO:0000256" key="3">
    <source>
        <dbReference type="ARBA" id="ARBA00022593"/>
    </source>
</evidence>
<keyword evidence="6 11" id="KW-0067">ATP-binding</keyword>
<evidence type="ECO:0000256" key="10">
    <source>
        <dbReference type="ARBA" id="ARBA00048778"/>
    </source>
</evidence>
<reference evidence="14 15" key="1">
    <citation type="submission" date="2024-08" db="EMBL/GenBank/DDBJ databases">
        <title>The draft genome of Apodemus speciosus.</title>
        <authorList>
            <person name="Nabeshima K."/>
            <person name="Suzuki S."/>
            <person name="Onuma M."/>
        </authorList>
    </citation>
    <scope>NUCLEOTIDE SEQUENCE [LARGE SCALE GENOMIC DNA]</scope>
    <source>
        <strain evidence="14">IB14-021</strain>
    </source>
</reference>
<keyword evidence="4 11" id="KW-0547">Nucleotide-binding</keyword>
<organism evidence="14 15">
    <name type="scientific">Apodemus speciosus</name>
    <name type="common">Large Japanese field mouse</name>
    <dbReference type="NCBI Taxonomy" id="105296"/>
    <lineage>
        <taxon>Eukaryota</taxon>
        <taxon>Metazoa</taxon>
        <taxon>Chordata</taxon>
        <taxon>Craniata</taxon>
        <taxon>Vertebrata</taxon>
        <taxon>Euteleostomi</taxon>
        <taxon>Mammalia</taxon>
        <taxon>Eutheria</taxon>
        <taxon>Euarchontoglires</taxon>
        <taxon>Glires</taxon>
        <taxon>Rodentia</taxon>
        <taxon>Myomorpha</taxon>
        <taxon>Muroidea</taxon>
        <taxon>Muridae</taxon>
        <taxon>Murinae</taxon>
        <taxon>Apodemus</taxon>
    </lineage>
</organism>
<dbReference type="Pfam" id="PF00004">
    <property type="entry name" value="AAA"/>
    <property type="match status" value="2"/>
</dbReference>
<evidence type="ECO:0000256" key="11">
    <source>
        <dbReference type="RuleBase" id="RU003651"/>
    </source>
</evidence>
<keyword evidence="5" id="KW-0378">Hydrolase</keyword>
<feature type="domain" description="AAA+ ATPase" evidence="13">
    <location>
        <begin position="361"/>
        <end position="499"/>
    </location>
</feature>
<evidence type="ECO:0000256" key="12">
    <source>
        <dbReference type="SAM" id="MobiDB-lite"/>
    </source>
</evidence>
<evidence type="ECO:0000256" key="7">
    <source>
        <dbReference type="ARBA" id="ARBA00023136"/>
    </source>
</evidence>
<comment type="similarity">
    <text evidence="2 11">Belongs to the AAA ATPase family.</text>
</comment>
<dbReference type="InterPro" id="IPR003593">
    <property type="entry name" value="AAA+_ATPase"/>
</dbReference>
<evidence type="ECO:0000256" key="9">
    <source>
        <dbReference type="ARBA" id="ARBA00034920"/>
    </source>
</evidence>
<keyword evidence="3" id="KW-0962">Peroxisome biogenesis</keyword>
<evidence type="ECO:0000256" key="4">
    <source>
        <dbReference type="ARBA" id="ARBA00022741"/>
    </source>
</evidence>
<gene>
    <name evidence="14" type="ORF">APTSU1_001637000</name>
</gene>
<dbReference type="PANTHER" id="PTHR23077">
    <property type="entry name" value="AAA-FAMILY ATPASE"/>
    <property type="match status" value="1"/>
</dbReference>
<comment type="caution">
    <text evidence="14">The sequence shown here is derived from an EMBL/GenBank/DDBJ whole genome shotgun (WGS) entry which is preliminary data.</text>
</comment>
<evidence type="ECO:0000256" key="5">
    <source>
        <dbReference type="ARBA" id="ARBA00022801"/>
    </source>
</evidence>